<name>A0A1I8HTW3_9PLAT</name>
<protein>
    <submittedName>
        <fullName evidence="3">Uncharacterized protein</fullName>
    </submittedName>
</protein>
<sequence>MVSASGMQEVAKQFVSNAFSLLKTAQPAEAASHGAALSSTYRKDFRLDSYPRPYIQPPMGDSAPLPRIGGSRAPAAGGASRSDYSGEDFGLLASRKAENDRAAREAADFCFIGAGGRRAIRGANSADFRNHRGCSVNLADYGDFGSSAY</sequence>
<dbReference type="WBParaSite" id="maker-uti_cns_0007772-snap-gene-0.6-mRNA-1">
    <property type="protein sequence ID" value="maker-uti_cns_0007772-snap-gene-0.6-mRNA-1"/>
    <property type="gene ID" value="maker-uti_cns_0007772-snap-gene-0.6"/>
</dbReference>
<organism evidence="2 3">
    <name type="scientific">Macrostomum lignano</name>
    <dbReference type="NCBI Taxonomy" id="282301"/>
    <lineage>
        <taxon>Eukaryota</taxon>
        <taxon>Metazoa</taxon>
        <taxon>Spiralia</taxon>
        <taxon>Lophotrochozoa</taxon>
        <taxon>Platyhelminthes</taxon>
        <taxon>Rhabditophora</taxon>
        <taxon>Macrostomorpha</taxon>
        <taxon>Macrostomida</taxon>
        <taxon>Macrostomidae</taxon>
        <taxon>Macrostomum</taxon>
    </lineage>
</organism>
<evidence type="ECO:0000313" key="3">
    <source>
        <dbReference type="WBParaSite" id="maker-uti_cns_0007772-snap-gene-0.6-mRNA-1"/>
    </source>
</evidence>
<feature type="region of interest" description="Disordered" evidence="1">
    <location>
        <begin position="52"/>
        <end position="84"/>
    </location>
</feature>
<dbReference type="AlphaFoldDB" id="A0A1I8HTW3"/>
<feature type="compositionally biased region" description="Low complexity" evidence="1">
    <location>
        <begin position="66"/>
        <end position="82"/>
    </location>
</feature>
<accession>A0A1I8HTW3</accession>
<dbReference type="Proteomes" id="UP000095280">
    <property type="component" value="Unplaced"/>
</dbReference>
<reference evidence="3" key="1">
    <citation type="submission" date="2016-11" db="UniProtKB">
        <authorList>
            <consortium name="WormBaseParasite"/>
        </authorList>
    </citation>
    <scope>IDENTIFICATION</scope>
</reference>
<proteinExistence type="predicted"/>
<keyword evidence="2" id="KW-1185">Reference proteome</keyword>
<evidence type="ECO:0000256" key="1">
    <source>
        <dbReference type="SAM" id="MobiDB-lite"/>
    </source>
</evidence>
<evidence type="ECO:0000313" key="2">
    <source>
        <dbReference type="Proteomes" id="UP000095280"/>
    </source>
</evidence>